<proteinExistence type="predicted"/>
<evidence type="ECO:0000313" key="3">
    <source>
        <dbReference type="Proteomes" id="UP000681720"/>
    </source>
</evidence>
<dbReference type="SUPFAM" id="SSF52440">
    <property type="entry name" value="PreATP-grasp domain"/>
    <property type="match status" value="1"/>
</dbReference>
<feature type="non-terminal residue" evidence="1">
    <location>
        <position position="57"/>
    </location>
</feature>
<protein>
    <submittedName>
        <fullName evidence="1">Uncharacterized protein</fullName>
    </submittedName>
</protein>
<name>A0A8S2YBM1_9BILA</name>
<dbReference type="EMBL" id="CAJOBJ010092845">
    <property type="protein sequence ID" value="CAF4550952.1"/>
    <property type="molecule type" value="Genomic_DNA"/>
</dbReference>
<reference evidence="1" key="1">
    <citation type="submission" date="2021-02" db="EMBL/GenBank/DDBJ databases">
        <authorList>
            <person name="Nowell W R."/>
        </authorList>
    </citation>
    <scope>NUCLEOTIDE SEQUENCE</scope>
</reference>
<dbReference type="Proteomes" id="UP000681720">
    <property type="component" value="Unassembled WGS sequence"/>
</dbReference>
<dbReference type="Proteomes" id="UP000676336">
    <property type="component" value="Unassembled WGS sequence"/>
</dbReference>
<sequence>MQKVMTEAGINSKLCLLSNDLYWKDSMIVDTDGEIVKIVWKSWNWETIFQDFRDKYR</sequence>
<organism evidence="1 3">
    <name type="scientific">Rotaria magnacalcarata</name>
    <dbReference type="NCBI Taxonomy" id="392030"/>
    <lineage>
        <taxon>Eukaryota</taxon>
        <taxon>Metazoa</taxon>
        <taxon>Spiralia</taxon>
        <taxon>Gnathifera</taxon>
        <taxon>Rotifera</taxon>
        <taxon>Eurotatoria</taxon>
        <taxon>Bdelloidea</taxon>
        <taxon>Philodinida</taxon>
        <taxon>Philodinidae</taxon>
        <taxon>Rotaria</taxon>
    </lineage>
</organism>
<evidence type="ECO:0000313" key="1">
    <source>
        <dbReference type="EMBL" id="CAF4550952.1"/>
    </source>
</evidence>
<evidence type="ECO:0000313" key="2">
    <source>
        <dbReference type="EMBL" id="CAF4935814.1"/>
    </source>
</evidence>
<comment type="caution">
    <text evidence="1">The sequence shown here is derived from an EMBL/GenBank/DDBJ whole genome shotgun (WGS) entry which is preliminary data.</text>
</comment>
<dbReference type="AlphaFoldDB" id="A0A8S2YBM1"/>
<dbReference type="InterPro" id="IPR016185">
    <property type="entry name" value="PreATP-grasp_dom_sf"/>
</dbReference>
<accession>A0A8S2YBM1</accession>
<gene>
    <name evidence="1" type="ORF">GIL414_LOCUS36836</name>
    <name evidence="2" type="ORF">SMN809_LOCUS53400</name>
</gene>
<dbReference type="EMBL" id="CAJOBI010183640">
    <property type="protein sequence ID" value="CAF4935814.1"/>
    <property type="molecule type" value="Genomic_DNA"/>
</dbReference>